<dbReference type="Gene3D" id="1.20.1270.390">
    <property type="match status" value="1"/>
</dbReference>
<dbReference type="Proteomes" id="UP001156940">
    <property type="component" value="Unassembled WGS sequence"/>
</dbReference>
<evidence type="ECO:0000256" key="1">
    <source>
        <dbReference type="SAM" id="SignalP"/>
    </source>
</evidence>
<keyword evidence="4" id="KW-1185">Reference proteome</keyword>
<accession>A0ABT6J850</accession>
<dbReference type="EMBL" id="JARXRM010000028">
    <property type="protein sequence ID" value="MDH5822996.1"/>
    <property type="molecule type" value="Genomic_DNA"/>
</dbReference>
<feature type="domain" description="DUF4398" evidence="2">
    <location>
        <begin position="34"/>
        <end position="110"/>
    </location>
</feature>
<dbReference type="RefSeq" id="WP_280574028.1">
    <property type="nucleotide sequence ID" value="NZ_JARXRM010000028.1"/>
</dbReference>
<feature type="chain" id="PRO_5046036959" evidence="1">
    <location>
        <begin position="28"/>
        <end position="127"/>
    </location>
</feature>
<reference evidence="3 4" key="1">
    <citation type="submission" date="2023-04" db="EMBL/GenBank/DDBJ databases">
        <title>Luteimonas endophyticus RD2P54.</title>
        <authorList>
            <person name="Sun J.-Q."/>
        </authorList>
    </citation>
    <scope>NUCLEOTIDE SEQUENCE [LARGE SCALE GENOMIC DNA]</scope>
    <source>
        <strain evidence="3 4">RD2P54</strain>
    </source>
</reference>
<name>A0ABT6J850_9GAMM</name>
<comment type="caution">
    <text evidence="3">The sequence shown here is derived from an EMBL/GenBank/DDBJ whole genome shotgun (WGS) entry which is preliminary data.</text>
</comment>
<protein>
    <submittedName>
        <fullName evidence="3">DUF4398 domain-containing protein</fullName>
    </submittedName>
</protein>
<sequence>MPASIAQFRAILQASALGIVLSLTACATLPPPTAELADAQRAVVRASDADADQYAADELARARERLAEAQAAMAAGREQKARSAALAAAALGDLAHARSREAVANAQVAQRRAQISRLREQLDTAED</sequence>
<evidence type="ECO:0000313" key="4">
    <source>
        <dbReference type="Proteomes" id="UP001156940"/>
    </source>
</evidence>
<keyword evidence="1" id="KW-0732">Signal</keyword>
<dbReference type="InterPro" id="IPR025511">
    <property type="entry name" value="DUF4398"/>
</dbReference>
<dbReference type="Pfam" id="PF14346">
    <property type="entry name" value="DUF4398"/>
    <property type="match status" value="1"/>
</dbReference>
<evidence type="ECO:0000313" key="3">
    <source>
        <dbReference type="EMBL" id="MDH5822996.1"/>
    </source>
</evidence>
<proteinExistence type="predicted"/>
<gene>
    <name evidence="3" type="ORF">QFW77_08335</name>
</gene>
<evidence type="ECO:0000259" key="2">
    <source>
        <dbReference type="Pfam" id="PF14346"/>
    </source>
</evidence>
<feature type="signal peptide" evidence="1">
    <location>
        <begin position="1"/>
        <end position="27"/>
    </location>
</feature>
<organism evidence="3 4">
    <name type="scientific">Luteimonas endophytica</name>
    <dbReference type="NCBI Taxonomy" id="3042023"/>
    <lineage>
        <taxon>Bacteria</taxon>
        <taxon>Pseudomonadati</taxon>
        <taxon>Pseudomonadota</taxon>
        <taxon>Gammaproteobacteria</taxon>
        <taxon>Lysobacterales</taxon>
        <taxon>Lysobacteraceae</taxon>
        <taxon>Luteimonas</taxon>
    </lineage>
</organism>